<evidence type="ECO:0000256" key="2">
    <source>
        <dbReference type="SAM" id="MobiDB-lite"/>
    </source>
</evidence>
<dbReference type="Pfam" id="PF13514">
    <property type="entry name" value="AAA_27"/>
    <property type="match status" value="1"/>
</dbReference>
<dbReference type="SUPFAM" id="SSF52540">
    <property type="entry name" value="P-loop containing nucleoside triphosphate hydrolases"/>
    <property type="match status" value="1"/>
</dbReference>
<accession>A0ABT9TZD1</accession>
<dbReference type="PANTHER" id="PTHR41259:SF1">
    <property type="entry name" value="DOUBLE-STRAND BREAK REPAIR RAD50 ATPASE, PUTATIVE-RELATED"/>
    <property type="match status" value="1"/>
</dbReference>
<feature type="coiled-coil region" evidence="1">
    <location>
        <begin position="651"/>
        <end position="678"/>
    </location>
</feature>
<evidence type="ECO:0000256" key="1">
    <source>
        <dbReference type="SAM" id="Coils"/>
    </source>
</evidence>
<evidence type="ECO:0000256" key="3">
    <source>
        <dbReference type="SAM" id="Phobius"/>
    </source>
</evidence>
<feature type="coiled-coil region" evidence="1">
    <location>
        <begin position="197"/>
        <end position="241"/>
    </location>
</feature>
<evidence type="ECO:0000313" key="6">
    <source>
        <dbReference type="Proteomes" id="UP001229346"/>
    </source>
</evidence>
<keyword evidence="3" id="KW-0472">Membrane</keyword>
<gene>
    <name evidence="5" type="ORF">J2T15_002175</name>
</gene>
<keyword evidence="6" id="KW-1185">Reference proteome</keyword>
<keyword evidence="1" id="KW-0175">Coiled coil</keyword>
<feature type="transmembrane region" description="Helical" evidence="3">
    <location>
        <begin position="507"/>
        <end position="531"/>
    </location>
</feature>
<protein>
    <submittedName>
        <fullName evidence="5">Uncharacterized protein YhaN</fullName>
    </submittedName>
</protein>
<proteinExistence type="predicted"/>
<dbReference type="InterPro" id="IPR027417">
    <property type="entry name" value="P-loop_NTPase"/>
</dbReference>
<name>A0ABT9TZD1_PAEHA</name>
<reference evidence="5 6" key="1">
    <citation type="submission" date="2023-07" db="EMBL/GenBank/DDBJ databases">
        <title>Sorghum-associated microbial communities from plants grown in Nebraska, USA.</title>
        <authorList>
            <person name="Schachtman D."/>
        </authorList>
    </citation>
    <scope>NUCLEOTIDE SEQUENCE [LARGE SCALE GENOMIC DNA]</scope>
    <source>
        <strain evidence="5 6">CC482</strain>
    </source>
</reference>
<dbReference type="Proteomes" id="UP001229346">
    <property type="component" value="Unassembled WGS sequence"/>
</dbReference>
<dbReference type="InterPro" id="IPR038734">
    <property type="entry name" value="YhaN_AAA"/>
</dbReference>
<keyword evidence="3" id="KW-1133">Transmembrane helix</keyword>
<feature type="coiled-coil region" evidence="1">
    <location>
        <begin position="857"/>
        <end position="903"/>
    </location>
</feature>
<comment type="caution">
    <text evidence="5">The sequence shown here is derived from an EMBL/GenBank/DDBJ whole genome shotgun (WGS) entry which is preliminary data.</text>
</comment>
<feature type="coiled-coil region" evidence="1">
    <location>
        <begin position="407"/>
        <end position="437"/>
    </location>
</feature>
<feature type="region of interest" description="Disordered" evidence="2">
    <location>
        <begin position="561"/>
        <end position="588"/>
    </location>
</feature>
<feature type="compositionally biased region" description="Basic and acidic residues" evidence="2">
    <location>
        <begin position="576"/>
        <end position="588"/>
    </location>
</feature>
<evidence type="ECO:0000259" key="4">
    <source>
        <dbReference type="Pfam" id="PF13514"/>
    </source>
</evidence>
<keyword evidence="3" id="KW-0812">Transmembrane</keyword>
<dbReference type="RefSeq" id="WP_307203658.1">
    <property type="nucleotide sequence ID" value="NZ_JAUSSU010000004.1"/>
</dbReference>
<sequence length="1097" mass="121356">MRLMEAEIDGFGQLHNEKIDLNAPVTILYGPNEAGKSTVFGFIRTMLYGFAKRGSAQAAERQEPVNGGRHGGRLFWRDGAGNAYVIQRYAADGTGKLTLRQLEAETSGDSGLAEGIWLLQAELERRYLGGISERMYRQLFAVTLSELQQVGALSGEELGQYLYQAGWDNGKSIAAAEKKLRDEMEELFKPKGSTKTMNKQLRELEQIDAELRKHEDSIDAYNSLVRQSERLEEELAERDLEHPRLASRQQLLAKACKARAVWLQKEKLLIERERVAYAERISSEAERSWHELSRLSAEHAAELERYRRQLYLTEQQLEAAAYDQVLLDAAVETETLVQSAEGYRLLKLELAELRTELLSHDEAIARLLGSIAPEWTERQLRELCVTVADRDYIRGLRQQEAEQARGEERIAAELEALKRQKREAESIRDEAAAALEREAMAGEHAAGGFALLPRTREALRGAWNALDLAFREWELERTRLAAAAAADGAEPSAERGAAAGRSGAGPLWAAAAGAGGAALALGAVAAASSGADGAAGIGWIAATVMALIALVLMALALGRSPKNRSRSGGRAGAGARTERNKADNESLRERERRLVRALAAVIREPEQAAASMLFPLRVDGGGSAERTLAAERMRSGLHAAVEARLERLQIVERLEGSISEQARKLVRLREQLNERSEAAASAVSSKQAAAAQWRGWLEERALPPHMSPAAALEAIELAEQALHRLRQYDKLTAKQTAVAEQIAAFESQAAKLCAAFADAAKQLPADPALGLRLLQAETRRHAAAMEEALRARQQQDELLHAIARAEASLAELQPPMQALLHEADLPSVAAYKEALLHRSTLVELDLALDKLRLELTAGLSEQRLRELEELLHGYDEEQLRALNDEAEQELARLEAQQKERLEQKGRLGQKIDQLLRTKERQRLLADRELLLSQLDSDAERYAMLAVSAALISRTRRIYEEERQPVVLRNASGLIRALTDGKYIRVLSSPGETGIRLESADLRIVDSNMLSRGTAELVYLAMRFALAEEASHAVKLPLLLDDVFVNFDKERLKAAAKLIAELSQQRQVIVMTCHEHVRAALLDYCKDASLVTIRTAVR</sequence>
<dbReference type="PANTHER" id="PTHR41259">
    <property type="entry name" value="DOUBLE-STRAND BREAK REPAIR RAD50 ATPASE, PUTATIVE-RELATED"/>
    <property type="match status" value="1"/>
</dbReference>
<dbReference type="EMBL" id="JAUSSU010000004">
    <property type="protein sequence ID" value="MDQ0112740.1"/>
    <property type="molecule type" value="Genomic_DNA"/>
</dbReference>
<evidence type="ECO:0000313" key="5">
    <source>
        <dbReference type="EMBL" id="MDQ0112740.1"/>
    </source>
</evidence>
<feature type="domain" description="YhaN AAA" evidence="4">
    <location>
        <begin position="1"/>
        <end position="215"/>
    </location>
</feature>
<dbReference type="Gene3D" id="3.40.50.300">
    <property type="entry name" value="P-loop containing nucleotide triphosphate hydrolases"/>
    <property type="match status" value="2"/>
</dbReference>
<feature type="transmembrane region" description="Helical" evidence="3">
    <location>
        <begin position="537"/>
        <end position="557"/>
    </location>
</feature>
<organism evidence="5 6">
    <name type="scientific">Paenibacillus harenae</name>
    <dbReference type="NCBI Taxonomy" id="306543"/>
    <lineage>
        <taxon>Bacteria</taxon>
        <taxon>Bacillati</taxon>
        <taxon>Bacillota</taxon>
        <taxon>Bacilli</taxon>
        <taxon>Bacillales</taxon>
        <taxon>Paenibacillaceae</taxon>
        <taxon>Paenibacillus</taxon>
    </lineage>
</organism>